<dbReference type="OrthoDB" id="411857at2759"/>
<dbReference type="InterPro" id="IPR002885">
    <property type="entry name" value="PPR_rpt"/>
</dbReference>
<protein>
    <submittedName>
        <fullName evidence="1">Putative pentatricopeptide</fullName>
    </submittedName>
</protein>
<proteinExistence type="predicted"/>
<evidence type="ECO:0000313" key="2">
    <source>
        <dbReference type="Proteomes" id="UP000447434"/>
    </source>
</evidence>
<evidence type="ECO:0000313" key="1">
    <source>
        <dbReference type="EMBL" id="KAE9605332.1"/>
    </source>
</evidence>
<name>A0A6A5NNX6_LUPAL</name>
<dbReference type="AlphaFoldDB" id="A0A6A5NNX6"/>
<reference evidence="2" key="1">
    <citation type="journal article" date="2020" name="Nat. Commun.">
        <title>Genome sequence of the cluster root forming white lupin.</title>
        <authorList>
            <person name="Hufnagel B."/>
            <person name="Marques A."/>
            <person name="Soriano A."/>
            <person name="Marques L."/>
            <person name="Divol F."/>
            <person name="Doumas P."/>
            <person name="Sallet E."/>
            <person name="Mancinotti D."/>
            <person name="Carrere S."/>
            <person name="Marande W."/>
            <person name="Arribat S."/>
            <person name="Keller J."/>
            <person name="Huneau C."/>
            <person name="Blein T."/>
            <person name="Aime D."/>
            <person name="Laguerre M."/>
            <person name="Taylor J."/>
            <person name="Schubert V."/>
            <person name="Nelson M."/>
            <person name="Geu-Flores F."/>
            <person name="Crespi M."/>
            <person name="Gallardo-Guerrero K."/>
            <person name="Delaux P.-M."/>
            <person name="Salse J."/>
            <person name="Berges H."/>
            <person name="Guyot R."/>
            <person name="Gouzy J."/>
            <person name="Peret B."/>
        </authorList>
    </citation>
    <scope>NUCLEOTIDE SEQUENCE [LARGE SCALE GENOMIC DNA]</scope>
    <source>
        <strain evidence="2">cv. Amiga</strain>
    </source>
</reference>
<dbReference type="EMBL" id="WOCE01000010">
    <property type="protein sequence ID" value="KAE9605332.1"/>
    <property type="molecule type" value="Genomic_DNA"/>
</dbReference>
<dbReference type="Proteomes" id="UP000447434">
    <property type="component" value="Chromosome 10"/>
</dbReference>
<dbReference type="Pfam" id="PF01535">
    <property type="entry name" value="PPR"/>
    <property type="match status" value="1"/>
</dbReference>
<dbReference type="PANTHER" id="PTHR46870">
    <property type="entry name" value="PROTEIN THYLAKOID ASSEMBLY 8-LIKE, CHLOROPLASTIC"/>
    <property type="match status" value="1"/>
</dbReference>
<dbReference type="PROSITE" id="PS51375">
    <property type="entry name" value="PPR"/>
    <property type="match status" value="1"/>
</dbReference>
<gene>
    <name evidence="1" type="ORF">Lalb_Chr10g0096181</name>
</gene>
<dbReference type="PANTHER" id="PTHR46870:SF1">
    <property type="entry name" value="OS03G0297700 PROTEIN"/>
    <property type="match status" value="1"/>
</dbReference>
<dbReference type="InterPro" id="IPR044795">
    <property type="entry name" value="THA8L-like"/>
</dbReference>
<accession>A0A6A5NNX6</accession>
<dbReference type="InterPro" id="IPR011990">
    <property type="entry name" value="TPR-like_helical_dom_sf"/>
</dbReference>
<keyword evidence="2" id="KW-1185">Reference proteome</keyword>
<sequence>MLRLALRRASSPANISRTILNPHWFYSGSASSPSLSIWRRKKEIGKEGLIIAKELKRLQSNPVRLDRFIQSQVSRLLKSDLVAVLAEFQRQDQVFLCMKLYNIVRKEIWYRPDMFFYRDMLMMLARNQRVEETKRVWRDLKGEEVLFDQHTFGDIIRAFLDGGLPSEAMEIYEEMRQSPDPPLSLPFRVILKGLVAYPELREKVKDDFLEIFPNMIIYDPPEDLFENSEQASDEDDKDIIA</sequence>
<dbReference type="Gene3D" id="1.25.40.10">
    <property type="entry name" value="Tetratricopeptide repeat domain"/>
    <property type="match status" value="1"/>
</dbReference>
<comment type="caution">
    <text evidence="1">The sequence shown here is derived from an EMBL/GenBank/DDBJ whole genome shotgun (WGS) entry which is preliminary data.</text>
</comment>
<organism evidence="1 2">
    <name type="scientific">Lupinus albus</name>
    <name type="common">White lupine</name>
    <name type="synonym">Lupinus termis</name>
    <dbReference type="NCBI Taxonomy" id="3870"/>
    <lineage>
        <taxon>Eukaryota</taxon>
        <taxon>Viridiplantae</taxon>
        <taxon>Streptophyta</taxon>
        <taxon>Embryophyta</taxon>
        <taxon>Tracheophyta</taxon>
        <taxon>Spermatophyta</taxon>
        <taxon>Magnoliopsida</taxon>
        <taxon>eudicotyledons</taxon>
        <taxon>Gunneridae</taxon>
        <taxon>Pentapetalae</taxon>
        <taxon>rosids</taxon>
        <taxon>fabids</taxon>
        <taxon>Fabales</taxon>
        <taxon>Fabaceae</taxon>
        <taxon>Papilionoideae</taxon>
        <taxon>50 kb inversion clade</taxon>
        <taxon>genistoids sensu lato</taxon>
        <taxon>core genistoids</taxon>
        <taxon>Genisteae</taxon>
        <taxon>Lupinus</taxon>
    </lineage>
</organism>